<dbReference type="GO" id="GO:0005634">
    <property type="term" value="C:nucleus"/>
    <property type="evidence" value="ECO:0007669"/>
    <property type="project" value="TreeGrafter"/>
</dbReference>
<evidence type="ECO:0000256" key="14">
    <source>
        <dbReference type="ARBA" id="ARBA00023128"/>
    </source>
</evidence>
<evidence type="ECO:0000256" key="13">
    <source>
        <dbReference type="ARBA" id="ARBA00022989"/>
    </source>
</evidence>
<comment type="subcellular location">
    <subcellularLocation>
        <location evidence="2">Mitochondrion inner membrane</location>
        <topology evidence="2">Single-pass membrane protein</topology>
        <orientation evidence="2">Matrix side</orientation>
    </subcellularLocation>
</comment>
<feature type="region of interest" description="Disordered" evidence="17">
    <location>
        <begin position="516"/>
        <end position="563"/>
    </location>
</feature>
<dbReference type="VEuPathDB" id="VectorBase:AALB20_037574"/>
<evidence type="ECO:0000256" key="17">
    <source>
        <dbReference type="SAM" id="MobiDB-lite"/>
    </source>
</evidence>
<evidence type="ECO:0000256" key="5">
    <source>
        <dbReference type="ARBA" id="ARBA00020055"/>
    </source>
</evidence>
<evidence type="ECO:0000256" key="6">
    <source>
        <dbReference type="ARBA" id="ARBA00022448"/>
    </source>
</evidence>
<feature type="compositionally biased region" description="Polar residues" evidence="17">
    <location>
        <begin position="373"/>
        <end position="401"/>
    </location>
</feature>
<keyword evidence="6" id="KW-0813">Transport</keyword>
<name>A0A182FBA4_ANOAL</name>
<dbReference type="PANTHER" id="PTHR14728">
    <property type="entry name" value="PROTEIN AURORA BOREALIS"/>
    <property type="match status" value="1"/>
</dbReference>
<dbReference type="Pfam" id="PF15280">
    <property type="entry name" value="BORA_N"/>
    <property type="match status" value="1"/>
</dbReference>
<accession>A0A182FBA4</accession>
<evidence type="ECO:0000256" key="3">
    <source>
        <dbReference type="ARBA" id="ARBA00005667"/>
    </source>
</evidence>
<dbReference type="STRING" id="7167.A0A182FBA4"/>
<dbReference type="GO" id="GO:0019901">
    <property type="term" value="F:protein kinase binding"/>
    <property type="evidence" value="ECO:0007669"/>
    <property type="project" value="TreeGrafter"/>
</dbReference>
<organism evidence="18 19">
    <name type="scientific">Anopheles albimanus</name>
    <name type="common">New world malaria mosquito</name>
    <dbReference type="NCBI Taxonomy" id="7167"/>
    <lineage>
        <taxon>Eukaryota</taxon>
        <taxon>Metazoa</taxon>
        <taxon>Ecdysozoa</taxon>
        <taxon>Arthropoda</taxon>
        <taxon>Hexapoda</taxon>
        <taxon>Insecta</taxon>
        <taxon>Pterygota</taxon>
        <taxon>Neoptera</taxon>
        <taxon>Endopterygota</taxon>
        <taxon>Diptera</taxon>
        <taxon>Nematocera</taxon>
        <taxon>Culicoidea</taxon>
        <taxon>Culicidae</taxon>
        <taxon>Anophelinae</taxon>
        <taxon>Anopheles</taxon>
    </lineage>
</organism>
<reference evidence="18 19" key="1">
    <citation type="journal article" date="2017" name="G3 (Bethesda)">
        <title>The Physical Genome Mapping of Anopheles albimanus Corrected Scaffold Misassemblies and Identified Interarm Rearrangements in Genus Anopheles.</title>
        <authorList>
            <person name="Artemov G.N."/>
            <person name="Peery A.N."/>
            <person name="Jiang X."/>
            <person name="Tu Z."/>
            <person name="Stegniy V.N."/>
            <person name="Sharakhova M.V."/>
            <person name="Sharakhov I.V."/>
        </authorList>
    </citation>
    <scope>NUCLEOTIDE SEQUENCE [LARGE SCALE GENOMIC DNA]</scope>
    <source>
        <strain evidence="18 19">ALBI9_A</strain>
    </source>
</reference>
<dbReference type="VEuPathDB" id="VectorBase:AALB017451"/>
<evidence type="ECO:0000256" key="12">
    <source>
        <dbReference type="ARBA" id="ARBA00022982"/>
    </source>
</evidence>
<feature type="compositionally biased region" description="Basic residues" evidence="17">
    <location>
        <begin position="442"/>
        <end position="454"/>
    </location>
</feature>
<dbReference type="Proteomes" id="UP000069272">
    <property type="component" value="Chromosome 3R"/>
</dbReference>
<keyword evidence="19" id="KW-1185">Reference proteome</keyword>
<dbReference type="VEuPathDB" id="VectorBase:AALB20_028511"/>
<comment type="similarity">
    <text evidence="4">Belongs to the BORA family.</text>
</comment>
<feature type="region of interest" description="Disordered" evidence="17">
    <location>
        <begin position="370"/>
        <end position="401"/>
    </location>
</feature>
<proteinExistence type="inferred from homology"/>
<keyword evidence="7" id="KW-0132">Cell division</keyword>
<evidence type="ECO:0000256" key="10">
    <source>
        <dbReference type="ARBA" id="ARBA00022776"/>
    </source>
</evidence>
<sequence>MDTDSFLTPRKLLQNALARTSSRQSMTSSPSIMAVRTPRTATNNGNATSRFNLLPVLQTPPSRIFSGRVVNPFEPHLSDRLHLPMIASPSLFHRPSTPQNNNSSVCQFEWTIDEVSSLGPAHVEPHETQFLETPDPAAEARLQAAISSFFKENSIVPSPIDYNQRKQKFDLLKQSSEPNRSIVQSAKRRQRDGVAQTVLTLPPVLPPEVEAVLSKFLTFNEDQQQKNNVPTLDESSASSIDHDARDASLRRKLFNIISSDGGAEESETEGADRFSNSLDDLDLIALSPAPVSPEVLTGSQEAERALQQALKRSRYFGSQEALGDVSLSPVIESDNESSFGALSPISRNSMSPSPAKSYELHHSDLDAIYRSTPEPSACSQTDGGHYYSLQQNDTGSQQGSIRHTELTNVLAETNLSNDGETMVSCLSLELSQKSQHSMTPLRRMRRTEHRRSNRKNLSQSFMLETTCATDGDQEQPHKSGDISMCQTAKGLSPIKETPVSIPEQVELRDVNFYRTDSGFNEESQGTGDLSDVSMLSEDLRSTTPGRRGAKSSYSAAHDMGHGHGHGPPYKVPDASIYKVADAPELVEVERALARRGLKDPWLRNEVWRYNVAQFSTHRSRLITFLFKGFPLGFAAFVATLGVEYALGVDYHGHGHGNGHGDGKGHGHGDGGHH</sequence>
<dbReference type="VEuPathDB" id="VectorBase:AALB017450"/>
<keyword evidence="14" id="KW-0496">Mitochondrion</keyword>
<evidence type="ECO:0000256" key="2">
    <source>
        <dbReference type="ARBA" id="ARBA00004298"/>
    </source>
</evidence>
<evidence type="ECO:0000256" key="16">
    <source>
        <dbReference type="ARBA" id="ARBA00023306"/>
    </source>
</evidence>
<dbReference type="InterPro" id="IPR012576">
    <property type="entry name" value="NDUFB3"/>
</dbReference>
<evidence type="ECO:0000313" key="19">
    <source>
        <dbReference type="Proteomes" id="UP000069272"/>
    </source>
</evidence>
<evidence type="ECO:0000256" key="9">
    <source>
        <dbReference type="ARBA" id="ARBA00022692"/>
    </source>
</evidence>
<dbReference type="GO" id="GO:0051301">
    <property type="term" value="P:cell division"/>
    <property type="evidence" value="ECO:0007669"/>
    <property type="project" value="UniProtKB-KW"/>
</dbReference>
<dbReference type="PRINTS" id="PR02038">
    <property type="entry name" value="AURORABORA"/>
</dbReference>
<dbReference type="PANTHER" id="PTHR14728:SF2">
    <property type="entry name" value="PROTEIN AURORA BOREALIS"/>
    <property type="match status" value="1"/>
</dbReference>
<evidence type="ECO:0000256" key="15">
    <source>
        <dbReference type="ARBA" id="ARBA00023136"/>
    </source>
</evidence>
<evidence type="ECO:0000256" key="4">
    <source>
        <dbReference type="ARBA" id="ARBA00010963"/>
    </source>
</evidence>
<comment type="function">
    <text evidence="1">Accessory subunit of the mitochondrial membrane respiratory chain NADH dehydrogenase (Complex I), that is believed not to be involved in catalysis. Complex I functions in the transfer of electrons from NADH to the respiratory chain. The immediate electron acceptor for the enzyme is believed to be ubiquinone.</text>
</comment>
<feature type="compositionally biased region" description="Polar residues" evidence="17">
    <location>
        <begin position="517"/>
        <end position="527"/>
    </location>
</feature>
<keyword evidence="10" id="KW-0498">Mitosis</keyword>
<keyword evidence="12" id="KW-0249">Electron transport</keyword>
<keyword evidence="11" id="KW-0999">Mitochondrion inner membrane</keyword>
<protein>
    <recommendedName>
        <fullName evidence="5">Protein aurora borealis</fullName>
    </recommendedName>
</protein>
<feature type="compositionally biased region" description="Low complexity" evidence="17">
    <location>
        <begin position="19"/>
        <end position="31"/>
    </location>
</feature>
<keyword evidence="13" id="KW-1133">Transmembrane helix</keyword>
<evidence type="ECO:0000256" key="8">
    <source>
        <dbReference type="ARBA" id="ARBA00022660"/>
    </source>
</evidence>
<comment type="similarity">
    <text evidence="3">Belongs to the complex I NDUFB3 subunit family.</text>
</comment>
<feature type="region of interest" description="Disordered" evidence="17">
    <location>
        <begin position="434"/>
        <end position="459"/>
    </location>
</feature>
<evidence type="ECO:0000256" key="1">
    <source>
        <dbReference type="ARBA" id="ARBA00003195"/>
    </source>
</evidence>
<dbReference type="Pfam" id="PF08122">
    <property type="entry name" value="NDUF_B12"/>
    <property type="match status" value="1"/>
</dbReference>
<keyword evidence="16" id="KW-0131">Cell cycle</keyword>
<keyword evidence="8" id="KW-0679">Respiratory chain</keyword>
<dbReference type="EnsemblMetazoa" id="AALB003787-RA">
    <property type="protein sequence ID" value="AALB003787-PA"/>
    <property type="gene ID" value="AALB003787"/>
</dbReference>
<reference evidence="18" key="2">
    <citation type="submission" date="2022-08" db="UniProtKB">
        <authorList>
            <consortium name="EnsemblMetazoa"/>
        </authorList>
    </citation>
    <scope>IDENTIFICATION</scope>
    <source>
        <strain evidence="18">STECLA/ALBI9_A</strain>
    </source>
</reference>
<dbReference type="GO" id="GO:0005743">
    <property type="term" value="C:mitochondrial inner membrane"/>
    <property type="evidence" value="ECO:0007669"/>
    <property type="project" value="UniProtKB-SubCell"/>
</dbReference>
<dbReference type="GO" id="GO:0007088">
    <property type="term" value="P:regulation of mitotic nuclear division"/>
    <property type="evidence" value="ECO:0007669"/>
    <property type="project" value="TreeGrafter"/>
</dbReference>
<keyword evidence="15" id="KW-0472">Membrane</keyword>
<dbReference type="GO" id="GO:0022900">
    <property type="term" value="P:electron transport chain"/>
    <property type="evidence" value="ECO:0007669"/>
    <property type="project" value="InterPro"/>
</dbReference>
<dbReference type="InterPro" id="IPR023252">
    <property type="entry name" value="Aurora_borealis_protein"/>
</dbReference>
<evidence type="ECO:0000313" key="18">
    <source>
        <dbReference type="EnsemblMetazoa" id="AALB003787-PA"/>
    </source>
</evidence>
<feature type="region of interest" description="Disordered" evidence="17">
    <location>
        <begin position="17"/>
        <end position="47"/>
    </location>
</feature>
<keyword evidence="9" id="KW-0812">Transmembrane</keyword>
<dbReference type="GO" id="GO:0060236">
    <property type="term" value="P:regulation of mitotic spindle organization"/>
    <property type="evidence" value="ECO:0007669"/>
    <property type="project" value="TreeGrafter"/>
</dbReference>
<evidence type="ECO:0000256" key="11">
    <source>
        <dbReference type="ARBA" id="ARBA00022792"/>
    </source>
</evidence>
<evidence type="ECO:0000256" key="7">
    <source>
        <dbReference type="ARBA" id="ARBA00022618"/>
    </source>
</evidence>
<dbReference type="AlphaFoldDB" id="A0A182FBA4"/>